<dbReference type="PROSITE" id="PS50262">
    <property type="entry name" value="G_PROTEIN_RECEP_F1_2"/>
    <property type="match status" value="1"/>
</dbReference>
<dbReference type="InterPro" id="IPR000276">
    <property type="entry name" value="GPCR_Rhodpsn"/>
</dbReference>
<feature type="domain" description="G-protein coupled receptors family 1 profile" evidence="17">
    <location>
        <begin position="70"/>
        <end position="170"/>
    </location>
</feature>
<keyword evidence="8" id="KW-0297">G-protein coupled receptor</keyword>
<evidence type="ECO:0000256" key="5">
    <source>
        <dbReference type="ARBA" id="ARBA00022475"/>
    </source>
</evidence>
<evidence type="ECO:0000313" key="18">
    <source>
        <dbReference type="EMBL" id="KFM79118.1"/>
    </source>
</evidence>
<evidence type="ECO:0000256" key="13">
    <source>
        <dbReference type="ARBA" id="ARBA00023180"/>
    </source>
</evidence>
<dbReference type="Gene3D" id="1.20.1070.10">
    <property type="entry name" value="Rhodopsin 7-helix transmembrane proteins"/>
    <property type="match status" value="1"/>
</dbReference>
<keyword evidence="5" id="KW-1003">Cell membrane</keyword>
<dbReference type="GO" id="GO:0060170">
    <property type="term" value="C:ciliary membrane"/>
    <property type="evidence" value="ECO:0007669"/>
    <property type="project" value="UniProtKB-SubCell"/>
</dbReference>
<feature type="transmembrane region" description="Helical" evidence="16">
    <location>
        <begin position="127"/>
        <end position="149"/>
    </location>
</feature>
<name>A0A087UP29_STEMI</name>
<evidence type="ECO:0000256" key="7">
    <source>
        <dbReference type="ARBA" id="ARBA00022989"/>
    </source>
</evidence>
<keyword evidence="9" id="KW-0969">Cilium</keyword>
<evidence type="ECO:0000259" key="17">
    <source>
        <dbReference type="PROSITE" id="PS50262"/>
    </source>
</evidence>
<dbReference type="PRINTS" id="PR00237">
    <property type="entry name" value="GPCRRHODOPSN"/>
</dbReference>
<evidence type="ECO:0000256" key="3">
    <source>
        <dbReference type="ARBA" id="ARBA00010663"/>
    </source>
</evidence>
<evidence type="ECO:0000256" key="6">
    <source>
        <dbReference type="ARBA" id="ARBA00022692"/>
    </source>
</evidence>
<keyword evidence="12 18" id="KW-0675">Receptor</keyword>
<evidence type="ECO:0000256" key="9">
    <source>
        <dbReference type="ARBA" id="ARBA00023069"/>
    </source>
</evidence>
<protein>
    <submittedName>
        <fullName evidence="18">G protein-coupled receptor 161</fullName>
    </submittedName>
</protein>
<evidence type="ECO:0000256" key="2">
    <source>
        <dbReference type="ARBA" id="ARBA00004651"/>
    </source>
</evidence>
<dbReference type="PANTHER" id="PTHR22752:SF10">
    <property type="entry name" value="G-PROTEIN COUPLED RECEPTOR 161"/>
    <property type="match status" value="1"/>
</dbReference>
<feature type="non-terminal residue" evidence="18">
    <location>
        <position position="170"/>
    </location>
</feature>
<feature type="transmembrane region" description="Helical" evidence="16">
    <location>
        <begin position="91"/>
        <end position="115"/>
    </location>
</feature>
<accession>A0A087UP29</accession>
<dbReference type="STRING" id="407821.A0A087UP29"/>
<dbReference type="EMBL" id="KK120825">
    <property type="protein sequence ID" value="KFM79118.1"/>
    <property type="molecule type" value="Genomic_DNA"/>
</dbReference>
<dbReference type="GO" id="GO:0004930">
    <property type="term" value="F:G protein-coupled receptor activity"/>
    <property type="evidence" value="ECO:0007669"/>
    <property type="project" value="UniProtKB-KW"/>
</dbReference>
<evidence type="ECO:0000313" key="19">
    <source>
        <dbReference type="Proteomes" id="UP000054359"/>
    </source>
</evidence>
<keyword evidence="19" id="KW-1185">Reference proteome</keyword>
<dbReference type="OMA" id="MEATMED"/>
<keyword evidence="10 16" id="KW-0472">Membrane</keyword>
<evidence type="ECO:0000256" key="12">
    <source>
        <dbReference type="ARBA" id="ARBA00023170"/>
    </source>
</evidence>
<evidence type="ECO:0000256" key="4">
    <source>
        <dbReference type="ARBA" id="ARBA00022473"/>
    </source>
</evidence>
<evidence type="ECO:0000256" key="15">
    <source>
        <dbReference type="ARBA" id="ARBA00023273"/>
    </source>
</evidence>
<keyword evidence="14" id="KW-0807">Transducer</keyword>
<evidence type="ECO:0000256" key="1">
    <source>
        <dbReference type="ARBA" id="ARBA00004309"/>
    </source>
</evidence>
<evidence type="ECO:0000256" key="14">
    <source>
        <dbReference type="ARBA" id="ARBA00023224"/>
    </source>
</evidence>
<keyword evidence="4" id="KW-0217">Developmental protein</keyword>
<reference evidence="18 19" key="1">
    <citation type="submission" date="2013-11" db="EMBL/GenBank/DDBJ databases">
        <title>Genome sequencing of Stegodyphus mimosarum.</title>
        <authorList>
            <person name="Bechsgaard J."/>
        </authorList>
    </citation>
    <scope>NUCLEOTIDE SEQUENCE [LARGE SCALE GENOMIC DNA]</scope>
</reference>
<dbReference type="OrthoDB" id="5980076at2759"/>
<keyword evidence="7 16" id="KW-1133">Transmembrane helix</keyword>
<dbReference type="AlphaFoldDB" id="A0A087UP29"/>
<dbReference type="CDD" id="cd00637">
    <property type="entry name" value="7tm_classA_rhodopsin-like"/>
    <property type="match status" value="1"/>
</dbReference>
<dbReference type="InterPro" id="IPR017452">
    <property type="entry name" value="GPCR_Rhodpsn_7TM"/>
</dbReference>
<sequence length="170" mass="18772">MDDDDLSGSSLWTEDVTSISNVTTLLVISSSPGTLTSSSPTTEEVSSTNDIVRYIQFSSLILVTAMGFISNVLVLLLFYKRPTLRSFSNRFVLNLSISHFWYCILVLPIIVISTATDKWLFGDTACIISGFLFTTLNITSVLSLLLIAVDRNCAVNSPLHYSMTITKQRT</sequence>
<dbReference type="Proteomes" id="UP000054359">
    <property type="component" value="Unassembled WGS sequence"/>
</dbReference>
<feature type="transmembrane region" description="Helical" evidence="16">
    <location>
        <begin position="54"/>
        <end position="79"/>
    </location>
</feature>
<keyword evidence="13" id="KW-0325">Glycoprotein</keyword>
<comment type="subcellular location">
    <subcellularLocation>
        <location evidence="2">Cell membrane</location>
        <topology evidence="2">Multi-pass membrane protein</topology>
    </subcellularLocation>
    <subcellularLocation>
        <location evidence="1">Cell projection</location>
        <location evidence="1">Cilium membrane</location>
    </subcellularLocation>
</comment>
<evidence type="ECO:0000256" key="10">
    <source>
        <dbReference type="ARBA" id="ARBA00023136"/>
    </source>
</evidence>
<keyword evidence="11" id="KW-1015">Disulfide bond</keyword>
<evidence type="ECO:0000256" key="16">
    <source>
        <dbReference type="SAM" id="Phobius"/>
    </source>
</evidence>
<keyword evidence="6 16" id="KW-0812">Transmembrane</keyword>
<dbReference type="PANTHER" id="PTHR22752">
    <property type="entry name" value="G PROTEIN-COUPLED RECEPTOR"/>
    <property type="match status" value="1"/>
</dbReference>
<evidence type="ECO:0000256" key="11">
    <source>
        <dbReference type="ARBA" id="ARBA00023157"/>
    </source>
</evidence>
<dbReference type="SUPFAM" id="SSF81321">
    <property type="entry name" value="Family A G protein-coupled receptor-like"/>
    <property type="match status" value="1"/>
</dbReference>
<keyword evidence="15" id="KW-0966">Cell projection</keyword>
<evidence type="ECO:0000256" key="8">
    <source>
        <dbReference type="ARBA" id="ARBA00023040"/>
    </source>
</evidence>
<dbReference type="Pfam" id="PF00001">
    <property type="entry name" value="7tm_1"/>
    <property type="match status" value="1"/>
</dbReference>
<gene>
    <name evidence="18" type="ORF">X975_25851</name>
</gene>
<comment type="similarity">
    <text evidence="3">Belongs to the G-protein coupled receptor 1 family.</text>
</comment>
<proteinExistence type="inferred from homology"/>
<organism evidence="18 19">
    <name type="scientific">Stegodyphus mimosarum</name>
    <name type="common">African social velvet spider</name>
    <dbReference type="NCBI Taxonomy" id="407821"/>
    <lineage>
        <taxon>Eukaryota</taxon>
        <taxon>Metazoa</taxon>
        <taxon>Ecdysozoa</taxon>
        <taxon>Arthropoda</taxon>
        <taxon>Chelicerata</taxon>
        <taxon>Arachnida</taxon>
        <taxon>Araneae</taxon>
        <taxon>Araneomorphae</taxon>
        <taxon>Entelegynae</taxon>
        <taxon>Eresoidea</taxon>
        <taxon>Eresidae</taxon>
        <taxon>Stegodyphus</taxon>
    </lineage>
</organism>